<feature type="transmembrane region" description="Helical" evidence="1">
    <location>
        <begin position="46"/>
        <end position="67"/>
    </location>
</feature>
<keyword evidence="1" id="KW-1133">Transmembrane helix</keyword>
<evidence type="ECO:0000313" key="2">
    <source>
        <dbReference type="EMBL" id="MCP3424279.1"/>
    </source>
</evidence>
<dbReference type="RefSeq" id="WP_254183435.1">
    <property type="nucleotide sequence ID" value="NZ_JANARS010000013.1"/>
</dbReference>
<feature type="transmembrane region" description="Helical" evidence="1">
    <location>
        <begin position="410"/>
        <end position="431"/>
    </location>
</feature>
<feature type="transmembrane region" description="Helical" evidence="1">
    <location>
        <begin position="379"/>
        <end position="404"/>
    </location>
</feature>
<evidence type="ECO:0008006" key="4">
    <source>
        <dbReference type="Google" id="ProtNLM"/>
    </source>
</evidence>
<feature type="transmembrane region" description="Helical" evidence="1">
    <location>
        <begin position="326"/>
        <end position="346"/>
    </location>
</feature>
<accession>A0ABT1L2M5</accession>
<keyword evidence="3" id="KW-1185">Reference proteome</keyword>
<dbReference type="Proteomes" id="UP001204524">
    <property type="component" value="Unassembled WGS sequence"/>
</dbReference>
<gene>
    <name evidence="2" type="ORF">NCI01_20960</name>
</gene>
<feature type="transmembrane region" description="Helical" evidence="1">
    <location>
        <begin position="275"/>
        <end position="296"/>
    </location>
</feature>
<protein>
    <recommendedName>
        <fullName evidence="4">Integral membrane protein</fullName>
    </recommendedName>
</protein>
<comment type="caution">
    <text evidence="2">The sequence shown here is derived from an EMBL/GenBank/DDBJ whole genome shotgun (WGS) entry which is preliminary data.</text>
</comment>
<keyword evidence="1" id="KW-0812">Transmembrane</keyword>
<organism evidence="2 3">
    <name type="scientific">Nocardioides pinisoli</name>
    <dbReference type="NCBI Taxonomy" id="2950279"/>
    <lineage>
        <taxon>Bacteria</taxon>
        <taxon>Bacillati</taxon>
        <taxon>Actinomycetota</taxon>
        <taxon>Actinomycetes</taxon>
        <taxon>Propionibacteriales</taxon>
        <taxon>Nocardioidaceae</taxon>
        <taxon>Nocardioides</taxon>
    </lineage>
</organism>
<name>A0ABT1L2M5_9ACTN</name>
<evidence type="ECO:0000313" key="3">
    <source>
        <dbReference type="Proteomes" id="UP001204524"/>
    </source>
</evidence>
<reference evidence="2 3" key="1">
    <citation type="submission" date="2022-06" db="EMBL/GenBank/DDBJ databases">
        <authorList>
            <person name="So Y."/>
        </authorList>
    </citation>
    <scope>NUCLEOTIDE SEQUENCE [LARGE SCALE GENOMIC DNA]</scope>
    <source>
        <strain evidence="2 3">STR3</strain>
    </source>
</reference>
<proteinExistence type="predicted"/>
<sequence length="448" mass="46677">MTSFEAPVGAESPEEELARLRREVADLKASQQASTAGERRGWWRPVVSGVLILLAAVVAPLSVLATWSNGHIQDTDQYLATVAPLAKDPDVQKAVAARIEEVIFSYLDVDAAVDEVVTALEDRGLPDRAAGTLEALSGPLATGVRNFVGDRVLALVQSDAFEQAWVEANRTAHDELVAALNGDPGGAVVIDRGTVNVNLATLINTVKKQLVDAGLGIAERIPEVSASFAIVQSDDLATVQSAVGALDEFSTWLPVVGLFLIGIAVLVARDRRRTLLASGLAVAASMLLLGVTLNVLRPFYLDALPASSSAAAAGAVYDQLVSFIRVALRGVLVIALTVAVVAWLSAPHGSGASARRGLTRGVAGLRGLRSRSGLDTGRFGVALATYRGPVRAAVVGVAALGYLAQDHPTGATALAFVLVTTAVLLVIEVLAPDPDRAPTRPTDEGRHA</sequence>
<keyword evidence="1" id="KW-0472">Membrane</keyword>
<feature type="transmembrane region" description="Helical" evidence="1">
    <location>
        <begin position="249"/>
        <end position="268"/>
    </location>
</feature>
<dbReference type="EMBL" id="JANARS010000013">
    <property type="protein sequence ID" value="MCP3424279.1"/>
    <property type="molecule type" value="Genomic_DNA"/>
</dbReference>
<evidence type="ECO:0000256" key="1">
    <source>
        <dbReference type="SAM" id="Phobius"/>
    </source>
</evidence>